<dbReference type="GO" id="GO:0005506">
    <property type="term" value="F:iron ion binding"/>
    <property type="evidence" value="ECO:0007669"/>
    <property type="project" value="InterPro"/>
</dbReference>
<evidence type="ECO:0000256" key="1">
    <source>
        <dbReference type="SAM" id="MobiDB-lite"/>
    </source>
</evidence>
<dbReference type="InterPro" id="IPR036396">
    <property type="entry name" value="Cyt_P450_sf"/>
</dbReference>
<feature type="compositionally biased region" description="Basic residues" evidence="1">
    <location>
        <begin position="1"/>
        <end position="21"/>
    </location>
</feature>
<dbReference type="PANTHER" id="PTHR24305:SF161">
    <property type="entry name" value="P450, PUTATIVE (EUROFUNG)-RELATED"/>
    <property type="match status" value="1"/>
</dbReference>
<dbReference type="InterPro" id="IPR002401">
    <property type="entry name" value="Cyt_P450_E_grp-I"/>
</dbReference>
<dbReference type="GO" id="GO:0020037">
    <property type="term" value="F:heme binding"/>
    <property type="evidence" value="ECO:0007669"/>
    <property type="project" value="InterPro"/>
</dbReference>
<proteinExistence type="predicted"/>
<reference evidence="2" key="1">
    <citation type="submission" date="2022-11" db="EMBL/GenBank/DDBJ databases">
        <title>Chromosomal genome sequence assembly and mating type (MAT) locus characterization of the leprose asexual lichenized fungus Lepraria neglecta (Nyl.) Erichsen.</title>
        <authorList>
            <person name="Allen J.L."/>
            <person name="Pfeffer B."/>
        </authorList>
    </citation>
    <scope>NUCLEOTIDE SEQUENCE</scope>
    <source>
        <strain evidence="2">Allen 5258</strain>
    </source>
</reference>
<dbReference type="EMBL" id="JASNWA010000003">
    <property type="protein sequence ID" value="KAK3177964.1"/>
    <property type="molecule type" value="Genomic_DNA"/>
</dbReference>
<gene>
    <name evidence="2" type="ORF">OEA41_000096</name>
</gene>
<dbReference type="Proteomes" id="UP001276659">
    <property type="component" value="Unassembled WGS sequence"/>
</dbReference>
<dbReference type="InterPro" id="IPR050121">
    <property type="entry name" value="Cytochrome_P450_monoxygenase"/>
</dbReference>
<feature type="region of interest" description="Disordered" evidence="1">
    <location>
        <begin position="1"/>
        <end position="26"/>
    </location>
</feature>
<dbReference type="GO" id="GO:0016705">
    <property type="term" value="F:oxidoreductase activity, acting on paired donors, with incorporation or reduction of molecular oxygen"/>
    <property type="evidence" value="ECO:0007669"/>
    <property type="project" value="InterPro"/>
</dbReference>
<accession>A0AAD9ZFL7</accession>
<dbReference type="PRINTS" id="PR00463">
    <property type="entry name" value="EP450I"/>
</dbReference>
<evidence type="ECO:0008006" key="4">
    <source>
        <dbReference type="Google" id="ProtNLM"/>
    </source>
</evidence>
<dbReference type="Gene3D" id="1.10.630.10">
    <property type="entry name" value="Cytochrome P450"/>
    <property type="match status" value="1"/>
</dbReference>
<protein>
    <recommendedName>
        <fullName evidence="4">Cytochrome P450</fullName>
    </recommendedName>
</protein>
<dbReference type="PANTHER" id="PTHR24305">
    <property type="entry name" value="CYTOCHROME P450"/>
    <property type="match status" value="1"/>
</dbReference>
<organism evidence="2 3">
    <name type="scientific">Lepraria neglecta</name>
    <dbReference type="NCBI Taxonomy" id="209136"/>
    <lineage>
        <taxon>Eukaryota</taxon>
        <taxon>Fungi</taxon>
        <taxon>Dikarya</taxon>
        <taxon>Ascomycota</taxon>
        <taxon>Pezizomycotina</taxon>
        <taxon>Lecanoromycetes</taxon>
        <taxon>OSLEUM clade</taxon>
        <taxon>Lecanoromycetidae</taxon>
        <taxon>Lecanorales</taxon>
        <taxon>Lecanorineae</taxon>
        <taxon>Stereocaulaceae</taxon>
        <taxon>Lepraria</taxon>
    </lineage>
</organism>
<evidence type="ECO:0000313" key="3">
    <source>
        <dbReference type="Proteomes" id="UP001276659"/>
    </source>
</evidence>
<dbReference type="InterPro" id="IPR001128">
    <property type="entry name" value="Cyt_P450"/>
</dbReference>
<dbReference type="CDD" id="cd11058">
    <property type="entry name" value="CYP60B-like"/>
    <property type="match status" value="1"/>
</dbReference>
<dbReference type="GO" id="GO:0004497">
    <property type="term" value="F:monooxygenase activity"/>
    <property type="evidence" value="ECO:0007669"/>
    <property type="project" value="InterPro"/>
</dbReference>
<dbReference type="SUPFAM" id="SSF48264">
    <property type="entry name" value="Cytochrome P450"/>
    <property type="match status" value="1"/>
</dbReference>
<dbReference type="Pfam" id="PF00067">
    <property type="entry name" value="p450"/>
    <property type="match status" value="1"/>
</dbReference>
<name>A0AAD9ZFL7_9LECA</name>
<evidence type="ECO:0000313" key="2">
    <source>
        <dbReference type="EMBL" id="KAK3177964.1"/>
    </source>
</evidence>
<dbReference type="AlphaFoldDB" id="A0AAD9ZFL7"/>
<keyword evidence="3" id="KW-1185">Reference proteome</keyword>
<comment type="caution">
    <text evidence="2">The sequence shown here is derived from an EMBL/GenBank/DDBJ whole genome shotgun (WGS) entry which is preliminary data.</text>
</comment>
<sequence>MSLKKKKKRKKKRKKERKKERKRDCQAEVSLHAGPVVRTAPNELSFNTAQSWRDIYGIRKGHKPFIKSEFYDGGNFAAEALSIVSERNPAKHSEMRKYLSGAFSDRSLREQEHLIAELVDQFIEMLDSGEGGGKELDLVNAFNLTTFDIIGSLAFGESFGGVASGLETRLPSLVYGPFGLISWYVGKEHFWVSIVISSLGKGALADCFKRFPWFSTAVQTLFSGFIKKLLEDTRKHEAYSMELVQRRIQRQTNRKDFMTRILQEREHQDISDAQIAAHASDFIIAGSETTATALSCASYYLLKKPRVLRLLQQEIRSAFKAYSEIDGTSTVPLKYLNAVALEAMRIYPPLPFALPRVVPAGGDTVDGHFLPEGVSG</sequence>